<dbReference type="EMBL" id="CP125967">
    <property type="protein sequence ID" value="WWO38739.1"/>
    <property type="molecule type" value="Genomic_DNA"/>
</dbReference>
<keyword evidence="3" id="KW-0574">Periplasm</keyword>
<reference evidence="7 8" key="1">
    <citation type="journal article" date="2024" name="Front. Plant Sci.">
        <title>Comprehensive phenomic and genomic studies of the species, Pectobacterium cacticida and proposal for reclassification as Alcorniella cacticida comb. nov.</title>
        <authorList>
            <person name="Jonca J."/>
            <person name="Pirhonen M."/>
            <person name="Waleron M.M."/>
            <person name="Gawor J."/>
            <person name="Mrozik A."/>
            <person name="Smoktunowicz M."/>
            <person name="Waleron K."/>
            <person name="Waleron M."/>
        </authorList>
    </citation>
    <scope>NUCLEOTIDE SEQUENCE [LARGE SCALE GENOMIC DNA]</scope>
    <source>
        <strain evidence="7 8">DPMP6</strain>
    </source>
</reference>
<evidence type="ECO:0000256" key="4">
    <source>
        <dbReference type="ARBA" id="ARBA00038138"/>
    </source>
</evidence>
<feature type="chain" id="PRO_5046291429" evidence="5">
    <location>
        <begin position="24"/>
        <end position="86"/>
    </location>
</feature>
<feature type="domain" description="YdgH/BhsA/McbA-like" evidence="6">
    <location>
        <begin position="35"/>
        <end position="86"/>
    </location>
</feature>
<feature type="signal peptide" evidence="5">
    <location>
        <begin position="1"/>
        <end position="23"/>
    </location>
</feature>
<dbReference type="NCBIfam" id="NF047859">
    <property type="entry name" value="StressCuResBhsA"/>
    <property type="match status" value="1"/>
</dbReference>
<comment type="subcellular location">
    <subcellularLocation>
        <location evidence="1">Periplasm</location>
    </subcellularLocation>
</comment>
<dbReference type="SUPFAM" id="SSF159871">
    <property type="entry name" value="YdgH-like"/>
    <property type="match status" value="1"/>
</dbReference>
<name>A0ABZ2GA50_9GAMM</name>
<evidence type="ECO:0000256" key="1">
    <source>
        <dbReference type="ARBA" id="ARBA00004418"/>
    </source>
</evidence>
<evidence type="ECO:0000256" key="2">
    <source>
        <dbReference type="ARBA" id="ARBA00022729"/>
    </source>
</evidence>
<evidence type="ECO:0000256" key="3">
    <source>
        <dbReference type="ARBA" id="ARBA00022764"/>
    </source>
</evidence>
<dbReference type="Gene3D" id="3.30.1660.10">
    <property type="entry name" value="Flavin-binding protein dodecin"/>
    <property type="match status" value="1"/>
</dbReference>
<protein>
    <submittedName>
        <fullName evidence="7">DUF1471 domain-containing protein</fullName>
    </submittedName>
</protein>
<keyword evidence="8" id="KW-1185">Reference proteome</keyword>
<dbReference type="RefSeq" id="WP_264497251.1">
    <property type="nucleotide sequence ID" value="NZ_CP109947.1"/>
</dbReference>
<accession>A0ABZ2GA50</accession>
<sequence length="86" mass="8739">MKNVKIIAAAVVLATTTAFGVSAAEYVAPAQAQGLEKAGVVTASAYTLDSLQEKLAQKADKAGAKAYTITAAAGHDQLRGSAVIYK</sequence>
<dbReference type="InterPro" id="IPR051096">
    <property type="entry name" value="BhsA/McbA_stress_biofilm_assoc"/>
</dbReference>
<evidence type="ECO:0000313" key="7">
    <source>
        <dbReference type="EMBL" id="WWO38739.1"/>
    </source>
</evidence>
<organism evidence="7 8">
    <name type="scientific">Pectobacterium cacticida</name>
    <dbReference type="NCBI Taxonomy" id="69221"/>
    <lineage>
        <taxon>Bacteria</taxon>
        <taxon>Pseudomonadati</taxon>
        <taxon>Pseudomonadota</taxon>
        <taxon>Gammaproteobacteria</taxon>
        <taxon>Enterobacterales</taxon>
        <taxon>Pectobacteriaceae</taxon>
        <taxon>Pectobacterium</taxon>
    </lineage>
</organism>
<evidence type="ECO:0000259" key="6">
    <source>
        <dbReference type="Pfam" id="PF07338"/>
    </source>
</evidence>
<keyword evidence="2 5" id="KW-0732">Signal</keyword>
<dbReference type="InterPro" id="IPR025543">
    <property type="entry name" value="Dodecin-like"/>
</dbReference>
<comment type="similarity">
    <text evidence="4">Belongs to the BhsA/McbA family.</text>
</comment>
<dbReference type="PANTHER" id="PTHR34156:SF1">
    <property type="entry name" value="PERIPLASMIC PROTEIN"/>
    <property type="match status" value="1"/>
</dbReference>
<evidence type="ECO:0000313" key="8">
    <source>
        <dbReference type="Proteomes" id="UP001379444"/>
    </source>
</evidence>
<dbReference type="Proteomes" id="UP001379444">
    <property type="component" value="Chromosome"/>
</dbReference>
<dbReference type="InterPro" id="IPR010854">
    <property type="entry name" value="YdgH/BhsA/McbA-like_dom"/>
</dbReference>
<dbReference type="Pfam" id="PF07338">
    <property type="entry name" value="YdgH_BhsA-like"/>
    <property type="match status" value="1"/>
</dbReference>
<dbReference type="InterPro" id="IPR036275">
    <property type="entry name" value="YdgH-like_sf"/>
</dbReference>
<evidence type="ECO:0000256" key="5">
    <source>
        <dbReference type="SAM" id="SignalP"/>
    </source>
</evidence>
<gene>
    <name evidence="7" type="ORF">QNA12_01520</name>
</gene>
<proteinExistence type="inferred from homology"/>
<dbReference type="PANTHER" id="PTHR34156">
    <property type="entry name" value="OUTER MEMBRANE PROTEIN-RELATED-RELATED"/>
    <property type="match status" value="1"/>
</dbReference>